<reference evidence="8 9" key="1">
    <citation type="submission" date="2015-01" db="EMBL/GenBank/DDBJ databases">
        <title>The Genome Sequence of Ochroconis gallopava CBS43764.</title>
        <authorList>
            <consortium name="The Broad Institute Genomics Platform"/>
            <person name="Cuomo C."/>
            <person name="de Hoog S."/>
            <person name="Gorbushina A."/>
            <person name="Stielow B."/>
            <person name="Teixiera M."/>
            <person name="Abouelleil A."/>
            <person name="Chapman S.B."/>
            <person name="Priest M."/>
            <person name="Young S.K."/>
            <person name="Wortman J."/>
            <person name="Nusbaum C."/>
            <person name="Birren B."/>
        </authorList>
    </citation>
    <scope>NUCLEOTIDE SEQUENCE [LARGE SCALE GENOMIC DNA]</scope>
    <source>
        <strain evidence="8 9">CBS 43764</strain>
    </source>
</reference>
<dbReference type="HOGENOM" id="CLU_046302_2_1_1"/>
<dbReference type="GO" id="GO:0033993">
    <property type="term" value="P:response to lipid"/>
    <property type="evidence" value="ECO:0007669"/>
    <property type="project" value="UniProtKB-ARBA"/>
</dbReference>
<dbReference type="GO" id="GO:1901002">
    <property type="term" value="P:positive regulation of response to salt stress"/>
    <property type="evidence" value="ECO:0007669"/>
    <property type="project" value="UniProtKB-ARBA"/>
</dbReference>
<feature type="domain" description="Myb-like" evidence="6">
    <location>
        <begin position="1"/>
        <end position="52"/>
    </location>
</feature>
<dbReference type="OrthoDB" id="2143914at2759"/>
<feature type="region of interest" description="Disordered" evidence="5">
    <location>
        <begin position="322"/>
        <end position="390"/>
    </location>
</feature>
<dbReference type="SUPFAM" id="SSF46689">
    <property type="entry name" value="Homeodomain-like"/>
    <property type="match status" value="1"/>
</dbReference>
<feature type="domain" description="Myb-like" evidence="6">
    <location>
        <begin position="53"/>
        <end position="100"/>
    </location>
</feature>
<dbReference type="GO" id="GO:0000981">
    <property type="term" value="F:DNA-binding transcription factor activity, RNA polymerase II-specific"/>
    <property type="evidence" value="ECO:0007669"/>
    <property type="project" value="TreeGrafter"/>
</dbReference>
<dbReference type="AlphaFoldDB" id="A0A0D2A6U6"/>
<evidence type="ECO:0000259" key="7">
    <source>
        <dbReference type="PROSITE" id="PS51294"/>
    </source>
</evidence>
<proteinExistence type="predicted"/>
<dbReference type="VEuPathDB" id="FungiDB:PV09_06457"/>
<feature type="region of interest" description="Disordered" evidence="5">
    <location>
        <begin position="279"/>
        <end position="308"/>
    </location>
</feature>
<evidence type="ECO:0000256" key="4">
    <source>
        <dbReference type="ARBA" id="ARBA00023242"/>
    </source>
</evidence>
<feature type="compositionally biased region" description="Basic and acidic residues" evidence="5">
    <location>
        <begin position="283"/>
        <end position="293"/>
    </location>
</feature>
<feature type="compositionally biased region" description="Polar residues" evidence="5">
    <location>
        <begin position="294"/>
        <end position="308"/>
    </location>
</feature>
<dbReference type="InterPro" id="IPR009057">
    <property type="entry name" value="Homeodomain-like_sf"/>
</dbReference>
<dbReference type="GeneID" id="27314430"/>
<dbReference type="PROSITE" id="PS50090">
    <property type="entry name" value="MYB_LIKE"/>
    <property type="match status" value="2"/>
</dbReference>
<dbReference type="PANTHER" id="PTHR45614:SF25">
    <property type="entry name" value="MYB PROTEIN"/>
    <property type="match status" value="1"/>
</dbReference>
<organism evidence="8 9">
    <name type="scientific">Verruconis gallopava</name>
    <dbReference type="NCBI Taxonomy" id="253628"/>
    <lineage>
        <taxon>Eukaryota</taxon>
        <taxon>Fungi</taxon>
        <taxon>Dikarya</taxon>
        <taxon>Ascomycota</taxon>
        <taxon>Pezizomycotina</taxon>
        <taxon>Dothideomycetes</taxon>
        <taxon>Pleosporomycetidae</taxon>
        <taxon>Venturiales</taxon>
        <taxon>Sympoventuriaceae</taxon>
        <taxon>Verruconis</taxon>
    </lineage>
</organism>
<dbReference type="InterPro" id="IPR050560">
    <property type="entry name" value="MYB_TF"/>
</dbReference>
<dbReference type="GO" id="GO:0045944">
    <property type="term" value="P:positive regulation of transcription by RNA polymerase II"/>
    <property type="evidence" value="ECO:0007669"/>
    <property type="project" value="TreeGrafter"/>
</dbReference>
<keyword evidence="2" id="KW-0677">Repeat</keyword>
<dbReference type="InterPro" id="IPR017930">
    <property type="entry name" value="Myb_dom"/>
</dbReference>
<dbReference type="GO" id="GO:0000978">
    <property type="term" value="F:RNA polymerase II cis-regulatory region sequence-specific DNA binding"/>
    <property type="evidence" value="ECO:0007669"/>
    <property type="project" value="TreeGrafter"/>
</dbReference>
<dbReference type="RefSeq" id="XP_016212179.1">
    <property type="nucleotide sequence ID" value="XM_016360097.1"/>
</dbReference>
<dbReference type="GO" id="GO:1902806">
    <property type="term" value="P:regulation of cell cycle G1/S phase transition"/>
    <property type="evidence" value="ECO:0007669"/>
    <property type="project" value="UniProtKB-ARBA"/>
</dbReference>
<dbReference type="GO" id="GO:1902584">
    <property type="term" value="P:positive regulation of response to water deprivation"/>
    <property type="evidence" value="ECO:0007669"/>
    <property type="project" value="UniProtKB-ARBA"/>
</dbReference>
<comment type="subcellular location">
    <subcellularLocation>
        <location evidence="1">Nucleus</location>
    </subcellularLocation>
</comment>
<feature type="domain" description="HTH myb-type" evidence="7">
    <location>
        <begin position="57"/>
        <end position="107"/>
    </location>
</feature>
<keyword evidence="3" id="KW-0238">DNA-binding</keyword>
<dbReference type="Gene3D" id="1.10.10.60">
    <property type="entry name" value="Homeodomain-like"/>
    <property type="match status" value="2"/>
</dbReference>
<dbReference type="STRING" id="253628.A0A0D2A6U6"/>
<dbReference type="PANTHER" id="PTHR45614">
    <property type="entry name" value="MYB PROTEIN-RELATED"/>
    <property type="match status" value="1"/>
</dbReference>
<accession>A0A0D2A6U6</accession>
<evidence type="ECO:0000256" key="5">
    <source>
        <dbReference type="SAM" id="MobiDB-lite"/>
    </source>
</evidence>
<evidence type="ECO:0000259" key="6">
    <source>
        <dbReference type="PROSITE" id="PS50090"/>
    </source>
</evidence>
<evidence type="ECO:0000256" key="2">
    <source>
        <dbReference type="ARBA" id="ARBA00022737"/>
    </source>
</evidence>
<dbReference type="CDD" id="cd00167">
    <property type="entry name" value="SANT"/>
    <property type="match status" value="2"/>
</dbReference>
<dbReference type="InParanoid" id="A0A0D2A6U6"/>
<feature type="domain" description="HTH myb-type" evidence="7">
    <location>
        <begin position="1"/>
        <end position="56"/>
    </location>
</feature>
<name>A0A0D2A6U6_9PEZI</name>
<evidence type="ECO:0000256" key="3">
    <source>
        <dbReference type="ARBA" id="ARBA00023125"/>
    </source>
</evidence>
<dbReference type="Pfam" id="PF13921">
    <property type="entry name" value="Myb_DNA-bind_6"/>
    <property type="match status" value="1"/>
</dbReference>
<dbReference type="GO" id="GO:0005634">
    <property type="term" value="C:nucleus"/>
    <property type="evidence" value="ECO:0007669"/>
    <property type="project" value="UniProtKB-SubCell"/>
</dbReference>
<evidence type="ECO:0000256" key="1">
    <source>
        <dbReference type="ARBA" id="ARBA00004123"/>
    </source>
</evidence>
<dbReference type="InterPro" id="IPR001005">
    <property type="entry name" value="SANT/Myb"/>
</dbReference>
<dbReference type="GO" id="GO:2000037">
    <property type="term" value="P:regulation of stomatal complex patterning"/>
    <property type="evidence" value="ECO:0007669"/>
    <property type="project" value="UniProtKB-ARBA"/>
</dbReference>
<keyword evidence="9" id="KW-1185">Reference proteome</keyword>
<dbReference type="GO" id="GO:0050891">
    <property type="term" value="P:multicellular organismal-level water homeostasis"/>
    <property type="evidence" value="ECO:0007669"/>
    <property type="project" value="UniProtKB-ARBA"/>
</dbReference>
<dbReference type="GO" id="GO:0032875">
    <property type="term" value="P:regulation of DNA endoreduplication"/>
    <property type="evidence" value="ECO:0007669"/>
    <property type="project" value="UniProtKB-ARBA"/>
</dbReference>
<feature type="compositionally biased region" description="Low complexity" evidence="5">
    <location>
        <begin position="356"/>
        <end position="372"/>
    </location>
</feature>
<dbReference type="EMBL" id="KN847550">
    <property type="protein sequence ID" value="KIW02310.1"/>
    <property type="molecule type" value="Genomic_DNA"/>
</dbReference>
<protein>
    <submittedName>
        <fullName evidence="8">Uncharacterized protein</fullName>
    </submittedName>
</protein>
<evidence type="ECO:0000313" key="9">
    <source>
        <dbReference type="Proteomes" id="UP000053259"/>
    </source>
</evidence>
<dbReference type="PROSITE" id="PS51294">
    <property type="entry name" value="HTH_MYB"/>
    <property type="match status" value="2"/>
</dbReference>
<dbReference type="Proteomes" id="UP000053259">
    <property type="component" value="Unassembled WGS sequence"/>
</dbReference>
<dbReference type="FunFam" id="1.10.10.60:FF:000355">
    <property type="entry name" value="Transcription factor MYB124"/>
    <property type="match status" value="1"/>
</dbReference>
<gene>
    <name evidence="8" type="ORF">PV09_06457</name>
</gene>
<dbReference type="SMART" id="SM00717">
    <property type="entry name" value="SANT"/>
    <property type="match status" value="2"/>
</dbReference>
<sequence>MPAHRRGPWSQAEDAALMMLVARQGASNWVRISQMIQTRSPKQCRERYHQNLKPNLNHAPISAEEGRQIEELVATIGKRWAEIARRLPGRSDNAVKNWWNGGQNRRKRANERGRDLAVSDSTTMYEPSNSTFGRERFILPPPLSLPTTSANFDRSLPSPAYPAASVYGQPKARPEPLDLGMPHQHPGLRQFGYPTPLPSPSGYNTSPESSVSAMGDGSMTISPLTPIGLPPLIGGRDERRHSEVAWLPPNTTGFVGNEGHFEAFPRQPFNNAPVFREPQWQPARRESPVDRLPRTQSHPDFGMMNQQPLPAYDSLQLNMQPSMHNILPPHTLSPPSASKVGISSIINGNGVPPNASRSHVSPSEPSSPNSMSIQGSSPPRSSKMDIASLV</sequence>
<dbReference type="GO" id="GO:0000278">
    <property type="term" value="P:mitotic cell cycle"/>
    <property type="evidence" value="ECO:0007669"/>
    <property type="project" value="TreeGrafter"/>
</dbReference>
<keyword evidence="4" id="KW-0539">Nucleus</keyword>
<evidence type="ECO:0000313" key="8">
    <source>
        <dbReference type="EMBL" id="KIW02310.1"/>
    </source>
</evidence>